<dbReference type="PROSITE" id="PS50109">
    <property type="entry name" value="HIS_KIN"/>
    <property type="match status" value="1"/>
</dbReference>
<dbReference type="InterPro" id="IPR003661">
    <property type="entry name" value="HisK_dim/P_dom"/>
</dbReference>
<keyword evidence="6 12" id="KW-0418">Kinase</keyword>
<proteinExistence type="predicted"/>
<dbReference type="SUPFAM" id="SSF47384">
    <property type="entry name" value="Homodimeric domain of signal transducing histidine kinase"/>
    <property type="match status" value="1"/>
</dbReference>
<protein>
    <recommendedName>
        <fullName evidence="2">histidine kinase</fullName>
        <ecNumber evidence="2">2.7.13.3</ecNumber>
    </recommendedName>
</protein>
<evidence type="ECO:0000256" key="7">
    <source>
        <dbReference type="ARBA" id="ARBA00022840"/>
    </source>
</evidence>
<reference evidence="12 13" key="1">
    <citation type="submission" date="2024-09" db="EMBL/GenBank/DDBJ databases">
        <authorList>
            <person name="Sun Q."/>
            <person name="Mori K."/>
        </authorList>
    </citation>
    <scope>NUCLEOTIDE SEQUENCE [LARGE SCALE GENOMIC DNA]</scope>
    <source>
        <strain evidence="12 13">TBRC 5777</strain>
    </source>
</reference>
<keyword evidence="7" id="KW-0067">ATP-binding</keyword>
<name>A0ABV6JYV6_9PROT</name>
<evidence type="ECO:0000256" key="1">
    <source>
        <dbReference type="ARBA" id="ARBA00000085"/>
    </source>
</evidence>
<feature type="domain" description="Histidine kinase" evidence="11">
    <location>
        <begin position="231"/>
        <end position="445"/>
    </location>
</feature>
<evidence type="ECO:0000313" key="13">
    <source>
        <dbReference type="Proteomes" id="UP001589865"/>
    </source>
</evidence>
<keyword evidence="10" id="KW-0472">Membrane</keyword>
<gene>
    <name evidence="12" type="ORF">ACFFGY_21970</name>
</gene>
<evidence type="ECO:0000256" key="9">
    <source>
        <dbReference type="SAM" id="MobiDB-lite"/>
    </source>
</evidence>
<dbReference type="EMBL" id="JBHLUN010000022">
    <property type="protein sequence ID" value="MFC0410921.1"/>
    <property type="molecule type" value="Genomic_DNA"/>
</dbReference>
<keyword evidence="10" id="KW-1133">Transmembrane helix</keyword>
<dbReference type="InterPro" id="IPR005467">
    <property type="entry name" value="His_kinase_dom"/>
</dbReference>
<keyword evidence="3" id="KW-0597">Phosphoprotein</keyword>
<keyword evidence="8" id="KW-0902">Two-component regulatory system</keyword>
<dbReference type="EC" id="2.7.13.3" evidence="2"/>
<evidence type="ECO:0000256" key="10">
    <source>
        <dbReference type="SAM" id="Phobius"/>
    </source>
</evidence>
<dbReference type="Gene3D" id="3.30.450.20">
    <property type="entry name" value="PAS domain"/>
    <property type="match status" value="1"/>
</dbReference>
<dbReference type="Pfam" id="PF02518">
    <property type="entry name" value="HATPase_c"/>
    <property type="match status" value="1"/>
</dbReference>
<evidence type="ECO:0000256" key="2">
    <source>
        <dbReference type="ARBA" id="ARBA00012438"/>
    </source>
</evidence>
<dbReference type="CDD" id="cd00082">
    <property type="entry name" value="HisKA"/>
    <property type="match status" value="1"/>
</dbReference>
<evidence type="ECO:0000259" key="11">
    <source>
        <dbReference type="PROSITE" id="PS50109"/>
    </source>
</evidence>
<keyword evidence="13" id="KW-1185">Reference proteome</keyword>
<dbReference type="GO" id="GO:0016301">
    <property type="term" value="F:kinase activity"/>
    <property type="evidence" value="ECO:0007669"/>
    <property type="project" value="UniProtKB-KW"/>
</dbReference>
<dbReference type="SUPFAM" id="SSF55785">
    <property type="entry name" value="PYP-like sensor domain (PAS domain)"/>
    <property type="match status" value="1"/>
</dbReference>
<keyword evidence="10" id="KW-0812">Transmembrane</keyword>
<feature type="region of interest" description="Disordered" evidence="9">
    <location>
        <begin position="437"/>
        <end position="456"/>
    </location>
</feature>
<dbReference type="PANTHER" id="PTHR43065">
    <property type="entry name" value="SENSOR HISTIDINE KINASE"/>
    <property type="match status" value="1"/>
</dbReference>
<feature type="transmembrane region" description="Helical" evidence="10">
    <location>
        <begin position="28"/>
        <end position="45"/>
    </location>
</feature>
<dbReference type="Proteomes" id="UP001589865">
    <property type="component" value="Unassembled WGS sequence"/>
</dbReference>
<dbReference type="PANTHER" id="PTHR43065:SF10">
    <property type="entry name" value="PEROXIDE STRESS-ACTIVATED HISTIDINE KINASE MAK3"/>
    <property type="match status" value="1"/>
</dbReference>
<evidence type="ECO:0000256" key="4">
    <source>
        <dbReference type="ARBA" id="ARBA00022679"/>
    </source>
</evidence>
<dbReference type="Gene3D" id="3.30.565.10">
    <property type="entry name" value="Histidine kinase-like ATPase, C-terminal domain"/>
    <property type="match status" value="1"/>
</dbReference>
<organism evidence="12 13">
    <name type="scientific">Roseomonas elaeocarpi</name>
    <dbReference type="NCBI Taxonomy" id="907779"/>
    <lineage>
        <taxon>Bacteria</taxon>
        <taxon>Pseudomonadati</taxon>
        <taxon>Pseudomonadota</taxon>
        <taxon>Alphaproteobacteria</taxon>
        <taxon>Acetobacterales</taxon>
        <taxon>Roseomonadaceae</taxon>
        <taxon>Roseomonas</taxon>
    </lineage>
</organism>
<comment type="caution">
    <text evidence="12">The sequence shown here is derived from an EMBL/GenBank/DDBJ whole genome shotgun (WGS) entry which is preliminary data.</text>
</comment>
<evidence type="ECO:0000313" key="12">
    <source>
        <dbReference type="EMBL" id="MFC0410921.1"/>
    </source>
</evidence>
<evidence type="ECO:0000256" key="3">
    <source>
        <dbReference type="ARBA" id="ARBA00022553"/>
    </source>
</evidence>
<evidence type="ECO:0000256" key="6">
    <source>
        <dbReference type="ARBA" id="ARBA00022777"/>
    </source>
</evidence>
<dbReference type="SUPFAM" id="SSF55874">
    <property type="entry name" value="ATPase domain of HSP90 chaperone/DNA topoisomerase II/histidine kinase"/>
    <property type="match status" value="1"/>
</dbReference>
<keyword evidence="4" id="KW-0808">Transferase</keyword>
<dbReference type="RefSeq" id="WP_377046680.1">
    <property type="nucleotide sequence ID" value="NZ_JBHLUN010000022.1"/>
</dbReference>
<dbReference type="PRINTS" id="PR00344">
    <property type="entry name" value="BCTRLSENSOR"/>
</dbReference>
<dbReference type="InterPro" id="IPR036097">
    <property type="entry name" value="HisK_dim/P_sf"/>
</dbReference>
<keyword evidence="5" id="KW-0547">Nucleotide-binding</keyword>
<sequence>MLRHFAALVLPVALGVAAGLLLYSRVPVLAAFALLALCLAAWLSWKSAGERVRGERSNREIFERPGISLWREDWSAVAEAILTVRRSGVSDVQAHFIARPDEARRLREAVLITDVNAFTLSMMGVARKEDLVGSLARILPNTDQTFDQWLLALSNGERFYRSETHITRPDGSVMDVLFTAALPDSLEGFKDIIVTAVDVSGYRAGQDRMARMQAEVARAARITTMGTLTASIAHEVNSPLAAVVSHAQAAQRWLDRPEPQLEEARSAMVAAVRDGLRARDVVARIRSFLGNAADRGERMDLAAVARDAILLIERELRRLGISVHLDAAANLPAVVADPVQIGQVLVNLMLNGAQAMAHLREPKDLTVRIRHEDGKVVTEVRDRGAGIPPDSMARLFEPFYSTREGGMGMGLAICRNCVEAAGGRIWATSEPGQGATFRFSLPTPEGYGAGHPSPAR</sequence>
<accession>A0ABV6JYV6</accession>
<dbReference type="InterPro" id="IPR003594">
    <property type="entry name" value="HATPase_dom"/>
</dbReference>
<comment type="catalytic activity">
    <reaction evidence="1">
        <text>ATP + protein L-histidine = ADP + protein N-phospho-L-histidine.</text>
        <dbReference type="EC" id="2.7.13.3"/>
    </reaction>
</comment>
<dbReference type="Gene3D" id="1.10.287.130">
    <property type="match status" value="1"/>
</dbReference>
<dbReference type="InterPro" id="IPR004358">
    <property type="entry name" value="Sig_transdc_His_kin-like_C"/>
</dbReference>
<evidence type="ECO:0000256" key="8">
    <source>
        <dbReference type="ARBA" id="ARBA00023012"/>
    </source>
</evidence>
<dbReference type="InterPro" id="IPR036890">
    <property type="entry name" value="HATPase_C_sf"/>
</dbReference>
<dbReference type="InterPro" id="IPR035965">
    <property type="entry name" value="PAS-like_dom_sf"/>
</dbReference>
<evidence type="ECO:0000256" key="5">
    <source>
        <dbReference type="ARBA" id="ARBA00022741"/>
    </source>
</evidence>
<dbReference type="SMART" id="SM00387">
    <property type="entry name" value="HATPase_c"/>
    <property type="match status" value="1"/>
</dbReference>